<sequence length="75" mass="8744">MDTAYAPMHVTVLGDYLGIHLFEVTDDHVRESSQRNYTAKLSLKPIRRLFEEVDMTERVLTLARDVDGDYWLSIE</sequence>
<comment type="caution">
    <text evidence="1">The sequence shown here is derived from an EMBL/GenBank/DDBJ whole genome shotgun (WGS) entry which is preliminary data.</text>
</comment>
<reference evidence="1 2" key="1">
    <citation type="journal article" date="2015" name="Stand. Genomic Sci.">
        <title>Genomic Encyclopedia of Bacterial and Archaeal Type Strains, Phase III: the genomes of soil and plant-associated and newly described type strains.</title>
        <authorList>
            <person name="Whitman W.B."/>
            <person name="Woyke T."/>
            <person name="Klenk H.P."/>
            <person name="Zhou Y."/>
            <person name="Lilburn T.G."/>
            <person name="Beck B.J."/>
            <person name="De Vos P."/>
            <person name="Vandamme P."/>
            <person name="Eisen J.A."/>
            <person name="Garrity G."/>
            <person name="Hugenholtz P."/>
            <person name="Kyrpides N.C."/>
        </authorList>
    </citation>
    <scope>NUCLEOTIDE SEQUENCE [LARGE SCALE GENOMIC DNA]</scope>
    <source>
        <strain evidence="1 2">CECT 7306</strain>
    </source>
</reference>
<evidence type="ECO:0000313" key="2">
    <source>
        <dbReference type="Proteomes" id="UP000276232"/>
    </source>
</evidence>
<dbReference type="Proteomes" id="UP000276232">
    <property type="component" value="Unassembled WGS sequence"/>
</dbReference>
<organism evidence="1 2">
    <name type="scientific">Pseudokineococcus lusitanus</name>
    <dbReference type="NCBI Taxonomy" id="763993"/>
    <lineage>
        <taxon>Bacteria</taxon>
        <taxon>Bacillati</taxon>
        <taxon>Actinomycetota</taxon>
        <taxon>Actinomycetes</taxon>
        <taxon>Kineosporiales</taxon>
        <taxon>Kineosporiaceae</taxon>
        <taxon>Pseudokineococcus</taxon>
    </lineage>
</organism>
<name>A0A3N1GWD8_9ACTN</name>
<dbReference type="InParanoid" id="A0A3N1GWD8"/>
<dbReference type="AlphaFoldDB" id="A0A3N1GWD8"/>
<evidence type="ECO:0000313" key="1">
    <source>
        <dbReference type="EMBL" id="ROP34571.1"/>
    </source>
</evidence>
<dbReference type="EMBL" id="RJKN01000006">
    <property type="protein sequence ID" value="ROP34571.1"/>
    <property type="molecule type" value="Genomic_DNA"/>
</dbReference>
<proteinExistence type="predicted"/>
<accession>A0A3N1GWD8</accession>
<gene>
    <name evidence="1" type="ORF">EDC03_2386</name>
</gene>
<protein>
    <submittedName>
        <fullName evidence="1">Uncharacterized protein</fullName>
    </submittedName>
</protein>
<keyword evidence="2" id="KW-1185">Reference proteome</keyword>